<dbReference type="InterPro" id="IPR000649">
    <property type="entry name" value="IF-2B-related"/>
</dbReference>
<evidence type="ECO:0000313" key="3">
    <source>
        <dbReference type="EMBL" id="ROZ84355.1"/>
    </source>
</evidence>
<keyword evidence="4" id="KW-1185">Reference proteome</keyword>
<dbReference type="InterPro" id="IPR042529">
    <property type="entry name" value="IF_2B-like_C"/>
</dbReference>
<reference evidence="3 4" key="1">
    <citation type="submission" date="2018-11" db="EMBL/GenBank/DDBJ databases">
        <authorList>
            <person name="Jang G.I."/>
            <person name="Hwang C.Y."/>
        </authorList>
    </citation>
    <scope>NUCLEOTIDE SEQUENCE [LARGE SCALE GENOMIC DNA]</scope>
    <source>
        <strain evidence="3 4">SSM26</strain>
    </source>
</reference>
<organism evidence="3 4">
    <name type="scientific">Pseudomonas neustonica</name>
    <dbReference type="NCBI Taxonomy" id="2487346"/>
    <lineage>
        <taxon>Bacteria</taxon>
        <taxon>Pseudomonadati</taxon>
        <taxon>Pseudomonadota</taxon>
        <taxon>Gammaproteobacteria</taxon>
        <taxon>Pseudomonadales</taxon>
        <taxon>Pseudomonadaceae</taxon>
        <taxon>Pseudomonas</taxon>
    </lineage>
</organism>
<accession>A0ABX9XKR0</accession>
<sequence>MQSKTLSSEQVSLESIEWLGNGHLRLLDQRRLPDRIAYRDCNNVAEVAESIASLVVRGGPAMGIAAAYGIAMAAQRIRTSDNWEAALAADFDMLEGAQSTAISLSWALGIMRETLRKLTLPQDVPARLLQAAISVHESDREANRSMGRLGMQLIGRRQKKPQKIMLHSNDGALATGGYGTAFGVVRAAHEAGLVDQVYVSETRPLLQGARLTAWELAQAGIPAQLHIDSAAAHLMKSQNIAWVVVAADRIAANGDAICKIGTYALAVLAMHHGVRFMVVASSSCIDLALEVGDDLALEERSSRELLQFGERDFDTGIAVSNPVFDVTPADLLDVIVTEKGAIERPDEQKLAALLSHHRLH</sequence>
<dbReference type="Pfam" id="PF01008">
    <property type="entry name" value="IF-2B"/>
    <property type="match status" value="1"/>
</dbReference>
<dbReference type="InterPro" id="IPR027363">
    <property type="entry name" value="M1Pi_N"/>
</dbReference>
<dbReference type="SUPFAM" id="SSF100950">
    <property type="entry name" value="NagB/RpiA/CoA transferase-like"/>
    <property type="match status" value="1"/>
</dbReference>
<dbReference type="GO" id="GO:0046523">
    <property type="term" value="F:S-methyl-5-thioribose-1-phosphate isomerase activity"/>
    <property type="evidence" value="ECO:0007669"/>
    <property type="project" value="UniProtKB-EC"/>
</dbReference>
<comment type="similarity">
    <text evidence="1">Belongs to the eIF-2B alpha/beta/delta subunits family. MtnA subfamily.</text>
</comment>
<name>A0ABX9XKR0_9PSED</name>
<protein>
    <submittedName>
        <fullName evidence="3">S-methyl-5-thioribose-1-phosphate isomerase</fullName>
        <ecNumber evidence="3">5.3.1.23</ecNumber>
    </submittedName>
</protein>
<dbReference type="RefSeq" id="WP_123889714.1">
    <property type="nucleotide sequence ID" value="NZ_JBPYCX010000020.1"/>
</dbReference>
<dbReference type="NCBIfam" id="NF004326">
    <property type="entry name" value="PRK05720.1"/>
    <property type="match status" value="1"/>
</dbReference>
<dbReference type="InterPro" id="IPR011559">
    <property type="entry name" value="Initiation_fac_2B_a/b/d"/>
</dbReference>
<gene>
    <name evidence="3" type="primary">mtnA</name>
    <name evidence="3" type="ORF">EF096_10790</name>
</gene>
<evidence type="ECO:0000313" key="4">
    <source>
        <dbReference type="Proteomes" id="UP000275199"/>
    </source>
</evidence>
<evidence type="ECO:0000256" key="1">
    <source>
        <dbReference type="ARBA" id="ARBA00009117"/>
    </source>
</evidence>
<dbReference type="NCBIfam" id="TIGR00512">
    <property type="entry name" value="salvage_mtnA"/>
    <property type="match status" value="1"/>
</dbReference>
<dbReference type="PANTHER" id="PTHR43475:SF1">
    <property type="entry name" value="METHYLTHIORIBOSE-1-PHOSPHATE ISOMERASE"/>
    <property type="match status" value="1"/>
</dbReference>
<dbReference type="Gene3D" id="3.40.50.10470">
    <property type="entry name" value="Translation initiation factor eif-2b, domain 2"/>
    <property type="match status" value="1"/>
</dbReference>
<dbReference type="Proteomes" id="UP000275199">
    <property type="component" value="Unassembled WGS sequence"/>
</dbReference>
<evidence type="ECO:0000256" key="2">
    <source>
        <dbReference type="ARBA" id="ARBA00023235"/>
    </source>
</evidence>
<dbReference type="Gene3D" id="1.20.120.420">
    <property type="entry name" value="translation initiation factor eif-2b, domain 1"/>
    <property type="match status" value="1"/>
</dbReference>
<dbReference type="EMBL" id="RKKU01000012">
    <property type="protein sequence ID" value="ROZ84355.1"/>
    <property type="molecule type" value="Genomic_DNA"/>
</dbReference>
<proteinExistence type="inferred from homology"/>
<keyword evidence="2 3" id="KW-0413">Isomerase</keyword>
<comment type="caution">
    <text evidence="3">The sequence shown here is derived from an EMBL/GenBank/DDBJ whole genome shotgun (WGS) entry which is preliminary data.</text>
</comment>
<dbReference type="PANTHER" id="PTHR43475">
    <property type="entry name" value="METHYLTHIORIBOSE-1-PHOSPHATE ISOMERASE"/>
    <property type="match status" value="1"/>
</dbReference>
<dbReference type="NCBIfam" id="TIGR00524">
    <property type="entry name" value="eIF-2B_rel"/>
    <property type="match status" value="1"/>
</dbReference>
<dbReference type="EC" id="5.3.1.23" evidence="3"/>
<dbReference type="InterPro" id="IPR037171">
    <property type="entry name" value="NagB/RpiA_transferase-like"/>
</dbReference>
<dbReference type="InterPro" id="IPR005251">
    <property type="entry name" value="IF-M1Pi"/>
</dbReference>